<proteinExistence type="predicted"/>
<dbReference type="InterPro" id="IPR011047">
    <property type="entry name" value="Quinoprotein_ADH-like_sf"/>
</dbReference>
<dbReference type="EMBL" id="BPVZ01000542">
    <property type="protein sequence ID" value="GKV51798.1"/>
    <property type="molecule type" value="Genomic_DNA"/>
</dbReference>
<dbReference type="Pfam" id="PF03478">
    <property type="entry name" value="Beta-prop_KIB1-4"/>
    <property type="match status" value="1"/>
</dbReference>
<feature type="domain" description="KIB1-4 beta-propeller" evidence="1">
    <location>
        <begin position="2"/>
        <end position="166"/>
    </location>
</feature>
<name>A0AAV5MSJ0_9ROSI</name>
<dbReference type="AlphaFoldDB" id="A0AAV5MSJ0"/>
<accession>A0AAV5MSJ0</accession>
<keyword evidence="3" id="KW-1185">Reference proteome</keyword>
<evidence type="ECO:0000313" key="3">
    <source>
        <dbReference type="Proteomes" id="UP001054252"/>
    </source>
</evidence>
<organism evidence="2 3">
    <name type="scientific">Rubroshorea leprosula</name>
    <dbReference type="NCBI Taxonomy" id="152421"/>
    <lineage>
        <taxon>Eukaryota</taxon>
        <taxon>Viridiplantae</taxon>
        <taxon>Streptophyta</taxon>
        <taxon>Embryophyta</taxon>
        <taxon>Tracheophyta</taxon>
        <taxon>Spermatophyta</taxon>
        <taxon>Magnoliopsida</taxon>
        <taxon>eudicotyledons</taxon>
        <taxon>Gunneridae</taxon>
        <taxon>Pentapetalae</taxon>
        <taxon>rosids</taxon>
        <taxon>malvids</taxon>
        <taxon>Malvales</taxon>
        <taxon>Dipterocarpaceae</taxon>
        <taxon>Rubroshorea</taxon>
    </lineage>
</organism>
<dbReference type="SUPFAM" id="SSF50998">
    <property type="entry name" value="Quinoprotein alcohol dehydrogenase-like"/>
    <property type="match status" value="1"/>
</dbReference>
<evidence type="ECO:0000313" key="2">
    <source>
        <dbReference type="EMBL" id="GKV51798.1"/>
    </source>
</evidence>
<dbReference type="InterPro" id="IPR005174">
    <property type="entry name" value="KIB1-4_b-propeller"/>
</dbReference>
<evidence type="ECO:0000259" key="1">
    <source>
        <dbReference type="Pfam" id="PF03478"/>
    </source>
</evidence>
<dbReference type="Proteomes" id="UP001054252">
    <property type="component" value="Unassembled WGS sequence"/>
</dbReference>
<reference evidence="2 3" key="1">
    <citation type="journal article" date="2021" name="Commun. Biol.">
        <title>The genome of Shorea leprosula (Dipterocarpaceae) highlights the ecological relevance of drought in aseasonal tropical rainforests.</title>
        <authorList>
            <person name="Ng K.K.S."/>
            <person name="Kobayashi M.J."/>
            <person name="Fawcett J.A."/>
            <person name="Hatakeyama M."/>
            <person name="Paape T."/>
            <person name="Ng C.H."/>
            <person name="Ang C.C."/>
            <person name="Tnah L.H."/>
            <person name="Lee C.T."/>
            <person name="Nishiyama T."/>
            <person name="Sese J."/>
            <person name="O'Brien M.J."/>
            <person name="Copetti D."/>
            <person name="Mohd Noor M.I."/>
            <person name="Ong R.C."/>
            <person name="Putra M."/>
            <person name="Sireger I.Z."/>
            <person name="Indrioko S."/>
            <person name="Kosugi Y."/>
            <person name="Izuno A."/>
            <person name="Isagi Y."/>
            <person name="Lee S.L."/>
            <person name="Shimizu K.K."/>
        </authorList>
    </citation>
    <scope>NUCLEOTIDE SEQUENCE [LARGE SCALE GENOMIC DNA]</scope>
    <source>
        <strain evidence="2">214</strain>
    </source>
</reference>
<gene>
    <name evidence="2" type="ORF">SLEP1_g58422</name>
</gene>
<dbReference type="PANTHER" id="PTHR33127:SF5">
    <property type="entry name" value="TRANSMEMBRANE PROTEIN"/>
    <property type="match status" value="1"/>
</dbReference>
<sequence length="203" mass="23646">MVVLFETTGPSFYYCKVGDQQWTWIEQLVSPELNPVTLDGRIFFCNTKGGVWGVGTIDINPDRLAFSFLGLQDPRLNVPWECIQDYLVESFGEIFSFRFLRNADYGWEDHEVIAVQVFKLDVSRREWERVQSFKDRAFFLGSFPFSCPATQTGIKGNHVYFQLYNDPTLYVYNMEDGTVLFSMPCPNLSEWYTSFWTIPNLGR</sequence>
<protein>
    <recommendedName>
        <fullName evidence="1">KIB1-4 beta-propeller domain-containing protein</fullName>
    </recommendedName>
</protein>
<dbReference type="PANTHER" id="PTHR33127">
    <property type="entry name" value="TRANSMEMBRANE PROTEIN"/>
    <property type="match status" value="1"/>
</dbReference>
<comment type="caution">
    <text evidence="2">The sequence shown here is derived from an EMBL/GenBank/DDBJ whole genome shotgun (WGS) entry which is preliminary data.</text>
</comment>